<evidence type="ECO:0000313" key="3">
    <source>
        <dbReference type="Proteomes" id="UP000603234"/>
    </source>
</evidence>
<protein>
    <submittedName>
        <fullName evidence="2">DUF89 family protein</fullName>
    </submittedName>
</protein>
<dbReference type="InterPro" id="IPR002791">
    <property type="entry name" value="ARMT1-like_metal-bd"/>
</dbReference>
<dbReference type="Pfam" id="PF01937">
    <property type="entry name" value="ARMT1-like_dom"/>
    <property type="match status" value="1"/>
</dbReference>
<feature type="domain" description="Damage-control phosphatase ARMT1-like metal-binding" evidence="1">
    <location>
        <begin position="9"/>
        <end position="212"/>
    </location>
</feature>
<evidence type="ECO:0000259" key="1">
    <source>
        <dbReference type="Pfam" id="PF01937"/>
    </source>
</evidence>
<keyword evidence="3" id="KW-1185">Reference proteome</keyword>
<dbReference type="EMBL" id="WJBC01000004">
    <property type="protein sequence ID" value="MBC3803669.1"/>
    <property type="molecule type" value="Genomic_DNA"/>
</dbReference>
<proteinExistence type="predicted"/>
<dbReference type="Gene3D" id="3.40.50.10880">
    <property type="entry name" value="Uncharacterised protein PF01937, DUF89, domain 3"/>
    <property type="match status" value="1"/>
</dbReference>
<comment type="caution">
    <text evidence="2">The sequence shown here is derived from an EMBL/GenBank/DDBJ whole genome shotgun (WGS) entry which is preliminary data.</text>
</comment>
<dbReference type="SUPFAM" id="SSF111321">
    <property type="entry name" value="AF1104-like"/>
    <property type="match status" value="1"/>
</dbReference>
<reference evidence="2 3" key="1">
    <citation type="journal article" date="2020" name="mSystems">
        <title>Defining Genomic and Predicted Metabolic Features of the Acetobacterium Genus.</title>
        <authorList>
            <person name="Ross D.E."/>
            <person name="Marshall C.W."/>
            <person name="Gulliver D."/>
            <person name="May H.D."/>
            <person name="Norman R.S."/>
        </authorList>
    </citation>
    <scope>NUCLEOTIDE SEQUENCE [LARGE SCALE GENOMIC DNA]</scope>
    <source>
        <strain evidence="2 3">DSM 8238</strain>
    </source>
</reference>
<evidence type="ECO:0000313" key="2">
    <source>
        <dbReference type="EMBL" id="MBC3803669.1"/>
    </source>
</evidence>
<sequence length="223" mass="24915">MTNETSPYHIKNHDISESLKLEPVIRHFASQDHNLLLGVLKVSATGNVMDSGVYNNLEIESCLKKEVEKPFAICDLDLFKKDLQNAKLILIIGDNAGEVVFDKLLAEYLSQNYQVIYAVRGAAIINDAVMEDALKTGVNDYAQVISMGCETPGAVLNLCSQAFIDLFNQADMVISKGQGNFEALSDYQREIYFLLKAKCHHIAKALDVEVNDYVFKKNISNYK</sequence>
<name>A0ABR6WTR8_9FIRM</name>
<dbReference type="Gene3D" id="1.10.285.20">
    <property type="entry name" value="Uncharacterised protein PF01937, DUF89, domain 2"/>
    <property type="match status" value="1"/>
</dbReference>
<gene>
    <name evidence="2" type="ORF">GH808_04375</name>
</gene>
<dbReference type="InterPro" id="IPR036075">
    <property type="entry name" value="ARMT-1-like_metal-bd_sf"/>
</dbReference>
<dbReference type="Proteomes" id="UP000603234">
    <property type="component" value="Unassembled WGS sequence"/>
</dbReference>
<organism evidence="2 3">
    <name type="scientific">Acetobacterium fimetarium</name>
    <dbReference type="NCBI Taxonomy" id="52691"/>
    <lineage>
        <taxon>Bacteria</taxon>
        <taxon>Bacillati</taxon>
        <taxon>Bacillota</taxon>
        <taxon>Clostridia</taxon>
        <taxon>Eubacteriales</taxon>
        <taxon>Eubacteriaceae</taxon>
        <taxon>Acetobacterium</taxon>
    </lineage>
</organism>
<accession>A0ABR6WTR8</accession>